<evidence type="ECO:0000313" key="2">
    <source>
        <dbReference type="EMBL" id="KAK7798928.1"/>
    </source>
</evidence>
<feature type="region of interest" description="Disordered" evidence="1">
    <location>
        <begin position="1"/>
        <end position="69"/>
    </location>
</feature>
<evidence type="ECO:0000256" key="1">
    <source>
        <dbReference type="SAM" id="MobiDB-lite"/>
    </source>
</evidence>
<dbReference type="Proteomes" id="UP001488838">
    <property type="component" value="Unassembled WGS sequence"/>
</dbReference>
<comment type="caution">
    <text evidence="2">The sequence shown here is derived from an EMBL/GenBank/DDBJ whole genome shotgun (WGS) entry which is preliminary data.</text>
</comment>
<evidence type="ECO:0000313" key="3">
    <source>
        <dbReference type="Proteomes" id="UP001488838"/>
    </source>
</evidence>
<sequence>MATARPLAARHPTCRTTSPNLNKDARIRRRPDKDEDPDRLKVGESAGASANRESRSPAPEASSRLGHQR</sequence>
<keyword evidence="3" id="KW-1185">Reference proteome</keyword>
<proteinExistence type="predicted"/>
<dbReference type="AlphaFoldDB" id="A0AAW0H8L0"/>
<name>A0AAW0H8L0_MYOGA</name>
<protein>
    <submittedName>
        <fullName evidence="2">Uncharacterized protein</fullName>
    </submittedName>
</protein>
<dbReference type="EMBL" id="JBBHLL010000647">
    <property type="protein sequence ID" value="KAK7798928.1"/>
    <property type="molecule type" value="Genomic_DNA"/>
</dbReference>
<gene>
    <name evidence="2" type="ORF">U0070_026020</name>
</gene>
<organism evidence="2 3">
    <name type="scientific">Myodes glareolus</name>
    <name type="common">Bank vole</name>
    <name type="synonym">Clethrionomys glareolus</name>
    <dbReference type="NCBI Taxonomy" id="447135"/>
    <lineage>
        <taxon>Eukaryota</taxon>
        <taxon>Metazoa</taxon>
        <taxon>Chordata</taxon>
        <taxon>Craniata</taxon>
        <taxon>Vertebrata</taxon>
        <taxon>Euteleostomi</taxon>
        <taxon>Mammalia</taxon>
        <taxon>Eutheria</taxon>
        <taxon>Euarchontoglires</taxon>
        <taxon>Glires</taxon>
        <taxon>Rodentia</taxon>
        <taxon>Myomorpha</taxon>
        <taxon>Muroidea</taxon>
        <taxon>Cricetidae</taxon>
        <taxon>Arvicolinae</taxon>
        <taxon>Myodes</taxon>
    </lineage>
</organism>
<accession>A0AAW0H8L0</accession>
<feature type="compositionally biased region" description="Basic and acidic residues" evidence="1">
    <location>
        <begin position="31"/>
        <end position="42"/>
    </location>
</feature>
<reference evidence="2 3" key="1">
    <citation type="journal article" date="2023" name="bioRxiv">
        <title>Conserved and derived expression patterns and positive selection on dental genes reveal complex evolutionary context of ever-growing rodent molars.</title>
        <authorList>
            <person name="Calamari Z.T."/>
            <person name="Song A."/>
            <person name="Cohen E."/>
            <person name="Akter M."/>
            <person name="Roy R.D."/>
            <person name="Hallikas O."/>
            <person name="Christensen M.M."/>
            <person name="Li P."/>
            <person name="Marangoni P."/>
            <person name="Jernvall J."/>
            <person name="Klein O.D."/>
        </authorList>
    </citation>
    <scope>NUCLEOTIDE SEQUENCE [LARGE SCALE GENOMIC DNA]</scope>
    <source>
        <strain evidence="2">V071</strain>
    </source>
</reference>